<keyword evidence="4 10" id="KW-0548">Nucleotidyltransferase</keyword>
<keyword evidence="6" id="KW-0342">GTP-binding</keyword>
<dbReference type="CDD" id="cd02509">
    <property type="entry name" value="GDP-M1P_Guanylyltransferase"/>
    <property type="match status" value="1"/>
</dbReference>
<dbReference type="Gene3D" id="3.90.550.10">
    <property type="entry name" value="Spore Coat Polysaccharide Biosynthesis Protein SpsA, Chain A"/>
    <property type="match status" value="1"/>
</dbReference>
<proteinExistence type="inferred from homology"/>
<organism evidence="10 11">
    <name type="scientific">Tangfeifania diversioriginum</name>
    <dbReference type="NCBI Taxonomy" id="1168035"/>
    <lineage>
        <taxon>Bacteria</taxon>
        <taxon>Pseudomonadati</taxon>
        <taxon>Bacteroidota</taxon>
        <taxon>Bacteroidia</taxon>
        <taxon>Marinilabiliales</taxon>
        <taxon>Prolixibacteraceae</taxon>
        <taxon>Tangfeifania</taxon>
    </lineage>
</organism>
<dbReference type="InterPro" id="IPR005835">
    <property type="entry name" value="NTP_transferase_dom"/>
</dbReference>
<protein>
    <recommendedName>
        <fullName evidence="2">mannose-1-phosphate guanylyltransferase</fullName>
        <ecNumber evidence="2">2.7.7.13</ecNumber>
    </recommendedName>
</protein>
<dbReference type="EC" id="2.7.7.13" evidence="2"/>
<dbReference type="AlphaFoldDB" id="A0A1M6HDQ7"/>
<dbReference type="OrthoDB" id="9806359at2"/>
<dbReference type="InterPro" id="IPR054566">
    <property type="entry name" value="ManC/GMP-like_b-helix"/>
</dbReference>
<dbReference type="GO" id="GO:0005525">
    <property type="term" value="F:GTP binding"/>
    <property type="evidence" value="ECO:0007669"/>
    <property type="project" value="UniProtKB-KW"/>
</dbReference>
<evidence type="ECO:0000256" key="5">
    <source>
        <dbReference type="ARBA" id="ARBA00022741"/>
    </source>
</evidence>
<keyword evidence="11" id="KW-1185">Reference proteome</keyword>
<dbReference type="FunFam" id="3.90.550.10:FF:000046">
    <property type="entry name" value="Mannose-1-phosphate guanylyltransferase (GDP)"/>
    <property type="match status" value="1"/>
</dbReference>
<dbReference type="InterPro" id="IPR029044">
    <property type="entry name" value="Nucleotide-diphossugar_trans"/>
</dbReference>
<feature type="domain" description="MannoseP isomerase/GMP-like beta-helix" evidence="9">
    <location>
        <begin position="300"/>
        <end position="351"/>
    </location>
</feature>
<dbReference type="Pfam" id="PF22640">
    <property type="entry name" value="ManC_GMP_beta-helix"/>
    <property type="match status" value="1"/>
</dbReference>
<evidence type="ECO:0000256" key="7">
    <source>
        <dbReference type="ARBA" id="ARBA00047343"/>
    </source>
</evidence>
<keyword evidence="3 10" id="KW-0808">Transferase</keyword>
<dbReference type="GO" id="GO:0009298">
    <property type="term" value="P:GDP-mannose biosynthetic process"/>
    <property type="evidence" value="ECO:0007669"/>
    <property type="project" value="TreeGrafter"/>
</dbReference>
<dbReference type="RefSeq" id="WP_073168934.1">
    <property type="nucleotide sequence ID" value="NZ_FQZE01000013.1"/>
</dbReference>
<dbReference type="STRING" id="1168035.SAMN05444280_11352"/>
<dbReference type="GO" id="GO:0004475">
    <property type="term" value="F:mannose-1-phosphate guanylyltransferase (GTP) activity"/>
    <property type="evidence" value="ECO:0007669"/>
    <property type="project" value="UniProtKB-EC"/>
</dbReference>
<evidence type="ECO:0000259" key="9">
    <source>
        <dbReference type="Pfam" id="PF22640"/>
    </source>
</evidence>
<dbReference type="PANTHER" id="PTHR46390:SF1">
    <property type="entry name" value="MANNOSE-1-PHOSPHATE GUANYLYLTRANSFERASE"/>
    <property type="match status" value="1"/>
</dbReference>
<feature type="domain" description="Nucleotidyl transferase" evidence="8">
    <location>
        <begin position="7"/>
        <end position="290"/>
    </location>
</feature>
<dbReference type="EMBL" id="FQZE01000013">
    <property type="protein sequence ID" value="SHJ20337.1"/>
    <property type="molecule type" value="Genomic_DNA"/>
</dbReference>
<evidence type="ECO:0000256" key="2">
    <source>
        <dbReference type="ARBA" id="ARBA00012387"/>
    </source>
</evidence>
<evidence type="ECO:0000256" key="3">
    <source>
        <dbReference type="ARBA" id="ARBA00022679"/>
    </source>
</evidence>
<evidence type="ECO:0000256" key="6">
    <source>
        <dbReference type="ARBA" id="ARBA00023134"/>
    </source>
</evidence>
<dbReference type="InterPro" id="IPR049577">
    <property type="entry name" value="GMPP_N"/>
</dbReference>
<dbReference type="SUPFAM" id="SSF159283">
    <property type="entry name" value="Guanosine diphospho-D-mannose pyrophosphorylase/mannose-6-phosphate isomerase linker domain"/>
    <property type="match status" value="1"/>
</dbReference>
<reference evidence="10 11" key="1">
    <citation type="submission" date="2016-11" db="EMBL/GenBank/DDBJ databases">
        <authorList>
            <person name="Jaros S."/>
            <person name="Januszkiewicz K."/>
            <person name="Wedrychowicz H."/>
        </authorList>
    </citation>
    <scope>NUCLEOTIDE SEQUENCE [LARGE SCALE GENOMIC DNA]</scope>
    <source>
        <strain evidence="10 11">DSM 27063</strain>
    </source>
</reference>
<dbReference type="InterPro" id="IPR051161">
    <property type="entry name" value="Mannose-6P_isomerase_type2"/>
</dbReference>
<comment type="similarity">
    <text evidence="1">Belongs to the mannose-6-phosphate isomerase type 2 family.</text>
</comment>
<dbReference type="Proteomes" id="UP000184050">
    <property type="component" value="Unassembled WGS sequence"/>
</dbReference>
<evidence type="ECO:0000256" key="1">
    <source>
        <dbReference type="ARBA" id="ARBA00006115"/>
    </source>
</evidence>
<dbReference type="Pfam" id="PF00483">
    <property type="entry name" value="NTP_transferase"/>
    <property type="match status" value="1"/>
</dbReference>
<name>A0A1M6HDQ7_9BACT</name>
<evidence type="ECO:0000256" key="4">
    <source>
        <dbReference type="ARBA" id="ARBA00022695"/>
    </source>
</evidence>
<keyword evidence="5" id="KW-0547">Nucleotide-binding</keyword>
<evidence type="ECO:0000313" key="11">
    <source>
        <dbReference type="Proteomes" id="UP000184050"/>
    </source>
</evidence>
<evidence type="ECO:0000259" key="8">
    <source>
        <dbReference type="Pfam" id="PF00483"/>
    </source>
</evidence>
<comment type="catalytic activity">
    <reaction evidence="7">
        <text>alpha-D-mannose 1-phosphate + GTP + H(+) = GDP-alpha-D-mannose + diphosphate</text>
        <dbReference type="Rhea" id="RHEA:15229"/>
        <dbReference type="ChEBI" id="CHEBI:15378"/>
        <dbReference type="ChEBI" id="CHEBI:33019"/>
        <dbReference type="ChEBI" id="CHEBI:37565"/>
        <dbReference type="ChEBI" id="CHEBI:57527"/>
        <dbReference type="ChEBI" id="CHEBI:58409"/>
        <dbReference type="EC" id="2.7.7.13"/>
    </reaction>
</comment>
<gene>
    <name evidence="10" type="ORF">SAMN05444280_11352</name>
</gene>
<sequence length="362" mass="41126">MENNFCIIMAGGVGSRFWPLSRSSRPKQFLDILGTGRTLIQQTYDRYSSIIPPENFLVVTSVSYKDLVLEQLPELNEKQVLLEPLRRNTAPCVAYAAYKVKTSNPQANLIVAPSDHLILKEEEFIRQVQNGLEFVKDRDALVTLGIKPSRPETGYGYIQVKKKVKFNNLDNLHKVKTFTEKPDSEMARIFLESGEFFWNSGIFIWSLPSILAAFDTYLSDISKLFAKGLKLYNTEDEVHFINKTYSECQGISIDYGIMEKAANVFVLTADFGWSDLGTWSSLYDNKEKDKEKNVINGENILTYDTSNCIINLSDEKVAVLQGLDGYIVAESNDTLMICRKEDEQQIKQFVTDVRIQKGDSLV</sequence>
<dbReference type="PANTHER" id="PTHR46390">
    <property type="entry name" value="MANNOSE-1-PHOSPHATE GUANYLYLTRANSFERASE"/>
    <property type="match status" value="1"/>
</dbReference>
<accession>A0A1M6HDQ7</accession>
<dbReference type="SUPFAM" id="SSF53448">
    <property type="entry name" value="Nucleotide-diphospho-sugar transferases"/>
    <property type="match status" value="1"/>
</dbReference>
<evidence type="ECO:0000313" key="10">
    <source>
        <dbReference type="EMBL" id="SHJ20337.1"/>
    </source>
</evidence>